<feature type="non-terminal residue" evidence="1">
    <location>
        <position position="139"/>
    </location>
</feature>
<feature type="non-terminal residue" evidence="1">
    <location>
        <position position="1"/>
    </location>
</feature>
<dbReference type="EMBL" id="CAJVPM010044163">
    <property type="protein sequence ID" value="CAG8713461.1"/>
    <property type="molecule type" value="Genomic_DNA"/>
</dbReference>
<evidence type="ECO:0000313" key="2">
    <source>
        <dbReference type="Proteomes" id="UP000789860"/>
    </source>
</evidence>
<reference evidence="1" key="1">
    <citation type="submission" date="2021-06" db="EMBL/GenBank/DDBJ databases">
        <authorList>
            <person name="Kallberg Y."/>
            <person name="Tangrot J."/>
            <person name="Rosling A."/>
        </authorList>
    </citation>
    <scope>NUCLEOTIDE SEQUENCE</scope>
    <source>
        <strain evidence="1">AU212A</strain>
    </source>
</reference>
<accession>A0ACA9PL66</accession>
<comment type="caution">
    <text evidence="1">The sequence shown here is derived from an EMBL/GenBank/DDBJ whole genome shotgun (WGS) entry which is preliminary data.</text>
</comment>
<dbReference type="Proteomes" id="UP000789860">
    <property type="component" value="Unassembled WGS sequence"/>
</dbReference>
<gene>
    <name evidence="1" type="ORF">SCALOS_LOCUS10962</name>
</gene>
<evidence type="ECO:0000313" key="1">
    <source>
        <dbReference type="EMBL" id="CAG8713461.1"/>
    </source>
</evidence>
<name>A0ACA9PL66_9GLOM</name>
<organism evidence="1 2">
    <name type="scientific">Scutellospora calospora</name>
    <dbReference type="NCBI Taxonomy" id="85575"/>
    <lineage>
        <taxon>Eukaryota</taxon>
        <taxon>Fungi</taxon>
        <taxon>Fungi incertae sedis</taxon>
        <taxon>Mucoromycota</taxon>
        <taxon>Glomeromycotina</taxon>
        <taxon>Glomeromycetes</taxon>
        <taxon>Diversisporales</taxon>
        <taxon>Gigasporaceae</taxon>
        <taxon>Scutellospora</taxon>
    </lineage>
</organism>
<sequence>MVAAMKNFKNIKHIRCAAHTIQISVRKGIEKINSLVTRISNLNKFLVNHDKYHEKLIKIQQNNSIELIILDSYDNIDNNDNNNAEELDSLLLDEAEWIAINEIIKILEKFANATKLLSGSYYPTLSFTYPIICELFKHL</sequence>
<keyword evidence="2" id="KW-1185">Reference proteome</keyword>
<protein>
    <submittedName>
        <fullName evidence="1">3269_t:CDS:1</fullName>
    </submittedName>
</protein>
<proteinExistence type="predicted"/>